<keyword evidence="2" id="KW-1185">Reference proteome</keyword>
<protein>
    <recommendedName>
        <fullName evidence="3">Glycosyltransferase</fullName>
    </recommendedName>
</protein>
<name>A0ABY3SEG3_9BACL</name>
<accession>A0ABY3SEG3</accession>
<reference evidence="1 2" key="1">
    <citation type="journal article" date="2024" name="Int. J. Syst. Evol. Microbiol.">
        <title>Paenibacillus hexagrammi sp. nov., a novel bacterium isolated from the gut content of Hexagrammos agrammus.</title>
        <authorList>
            <person name="Jung H.K."/>
            <person name="Kim D.G."/>
            <person name="Zin H."/>
            <person name="Park J."/>
            <person name="Jung H."/>
            <person name="Kim Y.O."/>
            <person name="Kong H.J."/>
            <person name="Kim J.W."/>
            <person name="Kim Y.S."/>
        </authorList>
    </citation>
    <scope>NUCLEOTIDE SEQUENCE [LARGE SCALE GENOMIC DNA]</scope>
    <source>
        <strain evidence="1 2">YPD9-1</strain>
    </source>
</reference>
<evidence type="ECO:0000313" key="2">
    <source>
        <dbReference type="Proteomes" id="UP001649230"/>
    </source>
</evidence>
<proteinExistence type="predicted"/>
<dbReference type="Gene3D" id="3.40.50.2000">
    <property type="entry name" value="Glycogen Phosphorylase B"/>
    <property type="match status" value="1"/>
</dbReference>
<dbReference type="Proteomes" id="UP001649230">
    <property type="component" value="Chromosome"/>
</dbReference>
<dbReference type="SUPFAM" id="SSF53756">
    <property type="entry name" value="UDP-Glycosyltransferase/glycogen phosphorylase"/>
    <property type="match status" value="1"/>
</dbReference>
<evidence type="ECO:0008006" key="3">
    <source>
        <dbReference type="Google" id="ProtNLM"/>
    </source>
</evidence>
<gene>
    <name evidence="1" type="ORF">L0M14_19135</name>
</gene>
<sequence>MKILMIQAMGYFIPYSGACKANRFLMEGLAAHGHECKVITIAPNDNGLRDTEMFQKTLDAKEVIQICSNERFEIYESNGVAVHSILEFSQLSAHILDLTKKFNPDWVLVTEDRVPELLKLALDVAPNRVVELAHSQVALPFGPECYTPNPEHVELLRKTAGIIASSEYVKEYLYKWGRFESIAFPFPVHGKGPFQHYDNFDDGFITMINPSDIKGLPIFLELAKRFSNHKFAAIPTWATTTENIRTLESYPNVTLLPRVNDIDEIMKLTKILIVPSLWGKHSEPSSSMACLGAFPFLRVMSVEPLKRSCKLNIYCL</sequence>
<dbReference type="RefSeq" id="WP_235118205.1">
    <property type="nucleotide sequence ID" value="NZ_CP090978.1"/>
</dbReference>
<organism evidence="1 2">
    <name type="scientific">Paenibacillus hexagrammi</name>
    <dbReference type="NCBI Taxonomy" id="2908839"/>
    <lineage>
        <taxon>Bacteria</taxon>
        <taxon>Bacillati</taxon>
        <taxon>Bacillota</taxon>
        <taxon>Bacilli</taxon>
        <taxon>Bacillales</taxon>
        <taxon>Paenibacillaceae</taxon>
        <taxon>Paenibacillus</taxon>
    </lineage>
</organism>
<dbReference type="EMBL" id="CP090978">
    <property type="protein sequence ID" value="UJF31860.1"/>
    <property type="molecule type" value="Genomic_DNA"/>
</dbReference>
<evidence type="ECO:0000313" key="1">
    <source>
        <dbReference type="EMBL" id="UJF31860.1"/>
    </source>
</evidence>